<keyword evidence="9" id="KW-1185">Reference proteome</keyword>
<dbReference type="EMBL" id="JAEEGC010000048">
    <property type="protein sequence ID" value="MBV7273520.1"/>
    <property type="molecule type" value="Genomic_DNA"/>
</dbReference>
<feature type="signal peptide" evidence="5">
    <location>
        <begin position="1"/>
        <end position="21"/>
    </location>
</feature>
<evidence type="ECO:0000256" key="4">
    <source>
        <dbReference type="SAM" id="Coils"/>
    </source>
</evidence>
<dbReference type="RefSeq" id="WP_218320590.1">
    <property type="nucleotide sequence ID" value="NZ_JAEEGC010000048.1"/>
</dbReference>
<dbReference type="AlphaFoldDB" id="A0A949TXR6"/>
<evidence type="ECO:0000256" key="1">
    <source>
        <dbReference type="ARBA" id="ARBA00004196"/>
    </source>
</evidence>
<dbReference type="NCBIfam" id="TIGR01730">
    <property type="entry name" value="RND_mfp"/>
    <property type="match status" value="1"/>
</dbReference>
<keyword evidence="5" id="KW-0732">Signal</keyword>
<comment type="subcellular location">
    <subcellularLocation>
        <location evidence="1">Cell envelope</location>
    </subcellularLocation>
</comment>
<name>A0A949TXR6_9CLOT</name>
<feature type="chain" id="PRO_5038560505" evidence="5">
    <location>
        <begin position="22"/>
        <end position="326"/>
    </location>
</feature>
<evidence type="ECO:0000313" key="8">
    <source>
        <dbReference type="EMBL" id="MBV7273520.1"/>
    </source>
</evidence>
<feature type="domain" description="YbhG-like alpha-helical hairpin" evidence="6">
    <location>
        <begin position="81"/>
        <end position="208"/>
    </location>
</feature>
<dbReference type="PANTHER" id="PTHR32347">
    <property type="entry name" value="EFFLUX SYSTEM COMPONENT YKNX-RELATED"/>
    <property type="match status" value="1"/>
</dbReference>
<accession>A0A949TXR6</accession>
<evidence type="ECO:0000256" key="5">
    <source>
        <dbReference type="SAM" id="SignalP"/>
    </source>
</evidence>
<proteinExistence type="inferred from homology"/>
<dbReference type="InterPro" id="IPR006143">
    <property type="entry name" value="RND_pump_MFP"/>
</dbReference>
<comment type="caution">
    <text evidence="8">The sequence shown here is derived from an EMBL/GenBank/DDBJ whole genome shotgun (WGS) entry which is preliminary data.</text>
</comment>
<dbReference type="PANTHER" id="PTHR32347:SF23">
    <property type="entry name" value="BLL5650 PROTEIN"/>
    <property type="match status" value="1"/>
</dbReference>
<dbReference type="PROSITE" id="PS51257">
    <property type="entry name" value="PROKAR_LIPOPROTEIN"/>
    <property type="match status" value="1"/>
</dbReference>
<evidence type="ECO:0000259" key="6">
    <source>
        <dbReference type="Pfam" id="PF25881"/>
    </source>
</evidence>
<dbReference type="InterPro" id="IPR050465">
    <property type="entry name" value="UPF0194_transport"/>
</dbReference>
<evidence type="ECO:0000313" key="9">
    <source>
        <dbReference type="Proteomes" id="UP000694308"/>
    </source>
</evidence>
<dbReference type="InterPro" id="IPR059052">
    <property type="entry name" value="HH_YbhG-like"/>
</dbReference>
<dbReference type="GO" id="GO:0030313">
    <property type="term" value="C:cell envelope"/>
    <property type="evidence" value="ECO:0007669"/>
    <property type="project" value="UniProtKB-SubCell"/>
</dbReference>
<feature type="coiled-coil region" evidence="4">
    <location>
        <begin position="147"/>
        <end position="174"/>
    </location>
</feature>
<organism evidence="8 9">
    <name type="scientific">Clostridium thailandense</name>
    <dbReference type="NCBI Taxonomy" id="2794346"/>
    <lineage>
        <taxon>Bacteria</taxon>
        <taxon>Bacillati</taxon>
        <taxon>Bacillota</taxon>
        <taxon>Clostridia</taxon>
        <taxon>Eubacteriales</taxon>
        <taxon>Clostridiaceae</taxon>
        <taxon>Clostridium</taxon>
    </lineage>
</organism>
<dbReference type="Pfam" id="PF25954">
    <property type="entry name" value="Beta-barrel_RND_2"/>
    <property type="match status" value="1"/>
</dbReference>
<protein>
    <submittedName>
        <fullName evidence="8">Efflux RND transporter periplasmic adaptor subunit</fullName>
    </submittedName>
</protein>
<reference evidence="8" key="1">
    <citation type="submission" date="2020-12" db="EMBL/GenBank/DDBJ databases">
        <title>Clostridium thailandense sp. nov., a novel acetogenic bacterium isolated from peat land soil in Thailand.</title>
        <authorList>
            <person name="Chaikitkaew S."/>
            <person name="Birkeland N.K."/>
        </authorList>
    </citation>
    <scope>NUCLEOTIDE SEQUENCE</scope>
    <source>
        <strain evidence="8">PL3</strain>
    </source>
</reference>
<feature type="domain" description="CusB-like beta-barrel" evidence="7">
    <location>
        <begin position="252"/>
        <end position="323"/>
    </location>
</feature>
<gene>
    <name evidence="8" type="ORF">I6U48_11430</name>
</gene>
<evidence type="ECO:0000259" key="7">
    <source>
        <dbReference type="Pfam" id="PF25954"/>
    </source>
</evidence>
<dbReference type="GO" id="GO:0016020">
    <property type="term" value="C:membrane"/>
    <property type="evidence" value="ECO:0007669"/>
    <property type="project" value="InterPro"/>
</dbReference>
<comment type="similarity">
    <text evidence="2">Belongs to the membrane fusion protein (MFP) (TC 8.A.1) family.</text>
</comment>
<dbReference type="Proteomes" id="UP000694308">
    <property type="component" value="Unassembled WGS sequence"/>
</dbReference>
<keyword evidence="3 4" id="KW-0175">Coiled coil</keyword>
<evidence type="ECO:0000256" key="2">
    <source>
        <dbReference type="ARBA" id="ARBA00009477"/>
    </source>
</evidence>
<evidence type="ECO:0000256" key="3">
    <source>
        <dbReference type="ARBA" id="ARBA00023054"/>
    </source>
</evidence>
<sequence length="326" mass="34519">MKKSVTLLLTLAILLTGCSSGKSTITESAKVDSAYQDKYLLSGKIQADNSANVSSKINAKVIQLNVDIGSKVNAGDTIIYLDTKDLEAQLKQAEASVGTAEANLDKIKAGSRSEQIASSQALVEGAKTAYEVAQKNYDRQKQLLQGGNTAQVNLEQAEQALASTKAQYDSAAESLAMLQNGSTQTDINAVAATVKQAEAAVEIAKTSISYANITAPISGTVTAKNINEGEMSGIGQPLITIVGGNELHIDSYAPEDILPKLEVGQKVKIKIVEFPEKAFEGEISTINAQIDSRNKSALVKIALKDDSNILKPGMFTEIALKNKEGE</sequence>
<dbReference type="Pfam" id="PF25881">
    <property type="entry name" value="HH_YBHG"/>
    <property type="match status" value="1"/>
</dbReference>
<dbReference type="GO" id="GO:0022857">
    <property type="term" value="F:transmembrane transporter activity"/>
    <property type="evidence" value="ECO:0007669"/>
    <property type="project" value="InterPro"/>
</dbReference>
<dbReference type="InterPro" id="IPR058792">
    <property type="entry name" value="Beta-barrel_RND_2"/>
</dbReference>